<dbReference type="Pfam" id="PF01554">
    <property type="entry name" value="MatE"/>
    <property type="match status" value="2"/>
</dbReference>
<feature type="transmembrane region" description="Helical" evidence="11">
    <location>
        <begin position="442"/>
        <end position="463"/>
    </location>
</feature>
<dbReference type="EMBL" id="CP020991">
    <property type="protein sequence ID" value="AUO20244.1"/>
    <property type="molecule type" value="Genomic_DNA"/>
</dbReference>
<dbReference type="GO" id="GO:0042910">
    <property type="term" value="F:xenobiotic transmembrane transporter activity"/>
    <property type="evidence" value="ECO:0007669"/>
    <property type="project" value="InterPro"/>
</dbReference>
<dbReference type="PANTHER" id="PTHR43823:SF3">
    <property type="entry name" value="MULTIDRUG EXPORT PROTEIN MEPA"/>
    <property type="match status" value="1"/>
</dbReference>
<keyword evidence="6 11" id="KW-0812">Transmembrane</keyword>
<dbReference type="CDD" id="cd13143">
    <property type="entry name" value="MATE_MepA_like"/>
    <property type="match status" value="1"/>
</dbReference>
<evidence type="ECO:0000256" key="1">
    <source>
        <dbReference type="ARBA" id="ARBA00004651"/>
    </source>
</evidence>
<dbReference type="GO" id="GO:0005886">
    <property type="term" value="C:plasma membrane"/>
    <property type="evidence" value="ECO:0007669"/>
    <property type="project" value="UniProtKB-SubCell"/>
</dbReference>
<dbReference type="GO" id="GO:0015297">
    <property type="term" value="F:antiporter activity"/>
    <property type="evidence" value="ECO:0007669"/>
    <property type="project" value="InterPro"/>
</dbReference>
<dbReference type="InterPro" id="IPR048279">
    <property type="entry name" value="MdtK-like"/>
</dbReference>
<evidence type="ECO:0000256" key="4">
    <source>
        <dbReference type="ARBA" id="ARBA00022448"/>
    </source>
</evidence>
<feature type="transmembrane region" description="Helical" evidence="11">
    <location>
        <begin position="239"/>
        <end position="259"/>
    </location>
</feature>
<dbReference type="InterPro" id="IPR045070">
    <property type="entry name" value="MATE_MepA-like"/>
</dbReference>
<evidence type="ECO:0000256" key="11">
    <source>
        <dbReference type="SAM" id="Phobius"/>
    </source>
</evidence>
<feature type="transmembrane region" description="Helical" evidence="11">
    <location>
        <begin position="363"/>
        <end position="386"/>
    </location>
</feature>
<feature type="transmembrane region" description="Helical" evidence="11">
    <location>
        <begin position="137"/>
        <end position="160"/>
    </location>
</feature>
<accession>A0A2K9P4R5</accession>
<evidence type="ECO:0000256" key="8">
    <source>
        <dbReference type="ARBA" id="ARBA00023136"/>
    </source>
</evidence>
<dbReference type="InterPro" id="IPR051327">
    <property type="entry name" value="MATE_MepA_subfamily"/>
</dbReference>
<comment type="subcellular location">
    <subcellularLocation>
        <location evidence="1">Cell membrane</location>
        <topology evidence="1">Multi-pass membrane protein</topology>
    </subcellularLocation>
</comment>
<dbReference type="KEGG" id="mpec:B9O19_02102"/>
<keyword evidence="5" id="KW-1003">Cell membrane</keyword>
<dbReference type="AlphaFoldDB" id="A0A2K9P4R5"/>
<evidence type="ECO:0000256" key="9">
    <source>
        <dbReference type="ARBA" id="ARBA00023251"/>
    </source>
</evidence>
<gene>
    <name evidence="12" type="ORF">B9O19_02102</name>
</gene>
<evidence type="ECO:0000313" key="13">
    <source>
        <dbReference type="Proteomes" id="UP000235589"/>
    </source>
</evidence>
<reference evidence="12 13" key="1">
    <citation type="submission" date="2017-04" db="EMBL/GenBank/DDBJ databases">
        <title>Monoglobus pectinilyticus 14 draft genome.</title>
        <authorList>
            <person name="Kim C."/>
            <person name="Rosendale D.I."/>
            <person name="Kelly W.J."/>
            <person name="Tannock G.W."/>
            <person name="Patchett M.L."/>
            <person name="Jordens J.Z."/>
        </authorList>
    </citation>
    <scope>NUCLEOTIDE SEQUENCE [LARGE SCALE GENOMIC DNA]</scope>
    <source>
        <strain evidence="12 13">14</strain>
    </source>
</reference>
<feature type="transmembrane region" description="Helical" evidence="11">
    <location>
        <begin position="90"/>
        <end position="116"/>
    </location>
</feature>
<feature type="transmembrane region" description="Helical" evidence="11">
    <location>
        <begin position="483"/>
        <end position="506"/>
    </location>
</feature>
<comment type="similarity">
    <text evidence="2">Belongs to the multi antimicrobial extrusion (MATE) (TC 2.A.66.1) family. MepA subfamily.</text>
</comment>
<dbReference type="GO" id="GO:0046677">
    <property type="term" value="P:response to antibiotic"/>
    <property type="evidence" value="ECO:0007669"/>
    <property type="project" value="UniProtKB-KW"/>
</dbReference>
<organism evidence="12 13">
    <name type="scientific">Monoglobus pectinilyticus</name>
    <dbReference type="NCBI Taxonomy" id="1981510"/>
    <lineage>
        <taxon>Bacteria</taxon>
        <taxon>Bacillati</taxon>
        <taxon>Bacillota</taxon>
        <taxon>Clostridia</taxon>
        <taxon>Monoglobales</taxon>
        <taxon>Monoglobaceae</taxon>
        <taxon>Monoglobus</taxon>
    </lineage>
</organism>
<keyword evidence="7 11" id="KW-1133">Transmembrane helix</keyword>
<protein>
    <recommendedName>
        <fullName evidence="3">Multidrug export protein MepA</fullName>
    </recommendedName>
</protein>
<keyword evidence="8 11" id="KW-0472">Membrane</keyword>
<evidence type="ECO:0000313" key="12">
    <source>
        <dbReference type="EMBL" id="AUO20244.1"/>
    </source>
</evidence>
<feature type="transmembrane region" description="Helical" evidence="11">
    <location>
        <begin position="308"/>
        <end position="330"/>
    </location>
</feature>
<sequence length="521" mass="56354">MENKNNESIENTENSTENIESTEYTESVETTENTENTENTEPAKGGHDLGTGSIGKLMLKMAIPTIIAQIINMLYNVVDRMYIGHIPDVGGIALTGVGVTFPIIVIITAFSALVGMGGAPRAAISMGQGDNKTAEKIMGNCLTTLVIIAVILTVLTLIFAEPFILMFGGNRDTTLSYGMSYIRIYALGTIFVQCVMGMNVFITTQGFSTKAMLTIVIGAVINIILDPIFIFGFNMGVSGAAIATVISQAVSAVWVIKFLSGKKSVLKIRKSCLGFDKKIMLPVLALGLSPFIMQFTESILTVSFNFSLAQYGGDIAVGAMTILATAMQFAMMPLQGLTQGAQPIISYNYGAGNKKRVEKAFGLLLLFSFIFSLLFWSVCMFAPQFLVGMFSNDPNLVMFAEWALRIYIASVCIFGIQIACQQTFIALNQAGVSIFLALLRKIVLLIPLIFILPNIITPGFAGIFTPDNIPPLLESGGNIVKVFAVFLAEPISDFLAVVFTALMFALKFKKILSGNERCEKV</sequence>
<keyword evidence="9" id="KW-0046">Antibiotic resistance</keyword>
<evidence type="ECO:0000256" key="6">
    <source>
        <dbReference type="ARBA" id="ARBA00022692"/>
    </source>
</evidence>
<keyword evidence="4" id="KW-0813">Transport</keyword>
<evidence type="ECO:0000256" key="10">
    <source>
        <dbReference type="SAM" id="MobiDB-lite"/>
    </source>
</evidence>
<dbReference type="Proteomes" id="UP000235589">
    <property type="component" value="Chromosome"/>
</dbReference>
<dbReference type="OrthoDB" id="9811110at2"/>
<name>A0A2K9P4R5_9FIRM</name>
<feature type="transmembrane region" description="Helical" evidence="11">
    <location>
        <begin position="180"/>
        <end position="201"/>
    </location>
</feature>
<keyword evidence="13" id="KW-1185">Reference proteome</keyword>
<feature type="transmembrane region" description="Helical" evidence="11">
    <location>
        <begin position="57"/>
        <end position="78"/>
    </location>
</feature>
<proteinExistence type="inferred from homology"/>
<evidence type="ECO:0000256" key="5">
    <source>
        <dbReference type="ARBA" id="ARBA00022475"/>
    </source>
</evidence>
<feature type="transmembrane region" description="Helical" evidence="11">
    <location>
        <begin position="279"/>
        <end position="296"/>
    </location>
</feature>
<dbReference type="InterPro" id="IPR002528">
    <property type="entry name" value="MATE_fam"/>
</dbReference>
<feature type="region of interest" description="Disordered" evidence="10">
    <location>
        <begin position="1"/>
        <end position="48"/>
    </location>
</feature>
<feature type="transmembrane region" description="Helical" evidence="11">
    <location>
        <begin position="213"/>
        <end position="233"/>
    </location>
</feature>
<evidence type="ECO:0000256" key="2">
    <source>
        <dbReference type="ARBA" id="ARBA00008417"/>
    </source>
</evidence>
<feature type="compositionally biased region" description="Low complexity" evidence="10">
    <location>
        <begin position="8"/>
        <end position="40"/>
    </location>
</feature>
<evidence type="ECO:0000256" key="7">
    <source>
        <dbReference type="ARBA" id="ARBA00022989"/>
    </source>
</evidence>
<dbReference type="PANTHER" id="PTHR43823">
    <property type="entry name" value="SPORULATION PROTEIN YKVU"/>
    <property type="match status" value="1"/>
</dbReference>
<feature type="transmembrane region" description="Helical" evidence="11">
    <location>
        <begin position="406"/>
        <end position="430"/>
    </location>
</feature>
<dbReference type="PIRSF" id="PIRSF006603">
    <property type="entry name" value="DinF"/>
    <property type="match status" value="1"/>
</dbReference>
<dbReference type="NCBIfam" id="TIGR00797">
    <property type="entry name" value="matE"/>
    <property type="match status" value="1"/>
</dbReference>
<evidence type="ECO:0000256" key="3">
    <source>
        <dbReference type="ARBA" id="ARBA00022106"/>
    </source>
</evidence>